<feature type="DNA-binding region" description="H-T-H motif" evidence="4">
    <location>
        <begin position="28"/>
        <end position="47"/>
    </location>
</feature>
<dbReference type="Pfam" id="PF00440">
    <property type="entry name" value="TetR_N"/>
    <property type="match status" value="1"/>
</dbReference>
<evidence type="ECO:0000256" key="1">
    <source>
        <dbReference type="ARBA" id="ARBA00023015"/>
    </source>
</evidence>
<evidence type="ECO:0000313" key="7">
    <source>
        <dbReference type="EMBL" id="MFC4373794.1"/>
    </source>
</evidence>
<accession>A0ABV8VCS3</accession>
<evidence type="ECO:0000256" key="4">
    <source>
        <dbReference type="PROSITE-ProRule" id="PRU00335"/>
    </source>
</evidence>
<feature type="region of interest" description="Disordered" evidence="5">
    <location>
        <begin position="222"/>
        <end position="241"/>
    </location>
</feature>
<evidence type="ECO:0000259" key="6">
    <source>
        <dbReference type="PROSITE" id="PS50977"/>
    </source>
</evidence>
<evidence type="ECO:0000256" key="3">
    <source>
        <dbReference type="ARBA" id="ARBA00023163"/>
    </source>
</evidence>
<name>A0ABV8VCS3_9NOCA</name>
<dbReference type="Gene3D" id="1.10.357.10">
    <property type="entry name" value="Tetracycline Repressor, domain 2"/>
    <property type="match status" value="1"/>
</dbReference>
<keyword evidence="3" id="KW-0804">Transcription</keyword>
<keyword evidence="8" id="KW-1185">Reference proteome</keyword>
<dbReference type="SUPFAM" id="SSF48498">
    <property type="entry name" value="Tetracyclin repressor-like, C-terminal domain"/>
    <property type="match status" value="1"/>
</dbReference>
<organism evidence="7 8">
    <name type="scientific">Nocardia halotolerans</name>
    <dbReference type="NCBI Taxonomy" id="1755878"/>
    <lineage>
        <taxon>Bacteria</taxon>
        <taxon>Bacillati</taxon>
        <taxon>Actinomycetota</taxon>
        <taxon>Actinomycetes</taxon>
        <taxon>Mycobacteriales</taxon>
        <taxon>Nocardiaceae</taxon>
        <taxon>Nocardia</taxon>
    </lineage>
</organism>
<evidence type="ECO:0000256" key="5">
    <source>
        <dbReference type="SAM" id="MobiDB-lite"/>
    </source>
</evidence>
<protein>
    <submittedName>
        <fullName evidence="7">TetR/AcrR family transcriptional regulator</fullName>
    </submittedName>
</protein>
<dbReference type="InterPro" id="IPR009057">
    <property type="entry name" value="Homeodomain-like_sf"/>
</dbReference>
<dbReference type="EMBL" id="JBHSDL010000006">
    <property type="protein sequence ID" value="MFC4373794.1"/>
    <property type="molecule type" value="Genomic_DNA"/>
</dbReference>
<keyword evidence="1" id="KW-0805">Transcription regulation</keyword>
<feature type="compositionally biased region" description="Basic and acidic residues" evidence="5">
    <location>
        <begin position="227"/>
        <end position="241"/>
    </location>
</feature>
<keyword evidence="2 4" id="KW-0238">DNA-binding</keyword>
<evidence type="ECO:0000313" key="8">
    <source>
        <dbReference type="Proteomes" id="UP001595844"/>
    </source>
</evidence>
<dbReference type="PANTHER" id="PTHR30055:SF151">
    <property type="entry name" value="TRANSCRIPTIONAL REGULATORY PROTEIN"/>
    <property type="match status" value="1"/>
</dbReference>
<evidence type="ECO:0000256" key="2">
    <source>
        <dbReference type="ARBA" id="ARBA00023125"/>
    </source>
</evidence>
<comment type="caution">
    <text evidence="7">The sequence shown here is derived from an EMBL/GenBank/DDBJ whole genome shotgun (WGS) entry which is preliminary data.</text>
</comment>
<dbReference type="Proteomes" id="UP001595844">
    <property type="component" value="Unassembled WGS sequence"/>
</dbReference>
<proteinExistence type="predicted"/>
<reference evidence="8" key="1">
    <citation type="journal article" date="2019" name="Int. J. Syst. Evol. Microbiol.">
        <title>The Global Catalogue of Microorganisms (GCM) 10K type strain sequencing project: providing services to taxonomists for standard genome sequencing and annotation.</title>
        <authorList>
            <consortium name="The Broad Institute Genomics Platform"/>
            <consortium name="The Broad Institute Genome Sequencing Center for Infectious Disease"/>
            <person name="Wu L."/>
            <person name="Ma J."/>
        </authorList>
    </citation>
    <scope>NUCLEOTIDE SEQUENCE [LARGE SCALE GENOMIC DNA]</scope>
    <source>
        <strain evidence="8">IBRC-M 10490</strain>
    </source>
</reference>
<dbReference type="InterPro" id="IPR001647">
    <property type="entry name" value="HTH_TetR"/>
</dbReference>
<gene>
    <name evidence="7" type="ORF">ACFO5K_06730</name>
</gene>
<dbReference type="PROSITE" id="PS50977">
    <property type="entry name" value="HTH_TETR_2"/>
    <property type="match status" value="1"/>
</dbReference>
<dbReference type="PANTHER" id="PTHR30055">
    <property type="entry name" value="HTH-TYPE TRANSCRIPTIONAL REGULATOR RUTR"/>
    <property type="match status" value="1"/>
</dbReference>
<dbReference type="InterPro" id="IPR050109">
    <property type="entry name" value="HTH-type_TetR-like_transc_reg"/>
</dbReference>
<sequence>MTESKLTRTAIVDAAIALADADGLNALSMRRIADRLEVGTMSLYRHVGNKDELIADMTDEIAARYPYPDPTGQGWNWRDRVRIAAEIDWRLYQEHPWVLLTFAVPRYSFGPQSLTSLAWLVEGLRELGVSAREATTMGFSVWNYISGASLPVVGGTFLAERRTAIDDTNGLRDLLEGNPTHPVPAALTDLNGAGVSDLTSEELLFLGLEALCDGFAARVARRAAPSPEHDPRPRTGAEPRH</sequence>
<dbReference type="RefSeq" id="WP_378557389.1">
    <property type="nucleotide sequence ID" value="NZ_JBHSDL010000006.1"/>
</dbReference>
<dbReference type="SUPFAM" id="SSF46689">
    <property type="entry name" value="Homeodomain-like"/>
    <property type="match status" value="1"/>
</dbReference>
<dbReference type="InterPro" id="IPR036271">
    <property type="entry name" value="Tet_transcr_reg_TetR-rel_C_sf"/>
</dbReference>
<feature type="domain" description="HTH tetR-type" evidence="6">
    <location>
        <begin position="5"/>
        <end position="65"/>
    </location>
</feature>